<organism evidence="6 7">
    <name type="scientific">Pomacea canaliculata</name>
    <name type="common">Golden apple snail</name>
    <dbReference type="NCBI Taxonomy" id="400727"/>
    <lineage>
        <taxon>Eukaryota</taxon>
        <taxon>Metazoa</taxon>
        <taxon>Spiralia</taxon>
        <taxon>Lophotrochozoa</taxon>
        <taxon>Mollusca</taxon>
        <taxon>Gastropoda</taxon>
        <taxon>Caenogastropoda</taxon>
        <taxon>Architaenioglossa</taxon>
        <taxon>Ampullarioidea</taxon>
        <taxon>Ampullariidae</taxon>
        <taxon>Pomacea</taxon>
    </lineage>
</organism>
<comment type="subcellular location">
    <subcellularLocation>
        <location evidence="1">Membrane</location>
        <topology evidence="1">Multi-pass membrane protein</topology>
    </subcellularLocation>
</comment>
<evidence type="ECO:0000256" key="5">
    <source>
        <dbReference type="SAM" id="MobiDB-lite"/>
    </source>
</evidence>
<evidence type="ECO:0000256" key="3">
    <source>
        <dbReference type="ARBA" id="ARBA00022989"/>
    </source>
</evidence>
<keyword evidence="4" id="KW-0472">Membrane</keyword>
<dbReference type="AlphaFoldDB" id="A0A2T7NNG6"/>
<dbReference type="Proteomes" id="UP000245119">
    <property type="component" value="Linkage Group LG10"/>
</dbReference>
<evidence type="ECO:0000313" key="7">
    <source>
        <dbReference type="Proteomes" id="UP000245119"/>
    </source>
</evidence>
<keyword evidence="7" id="KW-1185">Reference proteome</keyword>
<name>A0A2T7NNG6_POMCA</name>
<dbReference type="PANTHER" id="PTHR23423">
    <property type="entry name" value="ORGANIC SOLUTE TRANSPORTER-RELATED"/>
    <property type="match status" value="1"/>
</dbReference>
<feature type="compositionally biased region" description="Basic and acidic residues" evidence="5">
    <location>
        <begin position="122"/>
        <end position="138"/>
    </location>
</feature>
<dbReference type="Pfam" id="PF03619">
    <property type="entry name" value="Solute_trans_a"/>
    <property type="match status" value="1"/>
</dbReference>
<dbReference type="EMBL" id="PZQS01000010">
    <property type="protein sequence ID" value="PVD22704.1"/>
    <property type="molecule type" value="Genomic_DNA"/>
</dbReference>
<protein>
    <submittedName>
        <fullName evidence="6">Uncharacterized protein</fullName>
    </submittedName>
</protein>
<proteinExistence type="predicted"/>
<dbReference type="OrthoDB" id="5832279at2759"/>
<dbReference type="GO" id="GO:0016020">
    <property type="term" value="C:membrane"/>
    <property type="evidence" value="ECO:0007669"/>
    <property type="project" value="UniProtKB-SubCell"/>
</dbReference>
<comment type="caution">
    <text evidence="6">The sequence shown here is derived from an EMBL/GenBank/DDBJ whole genome shotgun (WGS) entry which is preliminary data.</text>
</comment>
<reference evidence="6 7" key="1">
    <citation type="submission" date="2018-04" db="EMBL/GenBank/DDBJ databases">
        <title>The genome of golden apple snail Pomacea canaliculata provides insight into stress tolerance and invasive adaptation.</title>
        <authorList>
            <person name="Liu C."/>
            <person name="Liu B."/>
            <person name="Ren Y."/>
            <person name="Zhang Y."/>
            <person name="Wang H."/>
            <person name="Li S."/>
            <person name="Jiang F."/>
            <person name="Yin L."/>
            <person name="Zhang G."/>
            <person name="Qian W."/>
            <person name="Fan W."/>
        </authorList>
    </citation>
    <scope>NUCLEOTIDE SEQUENCE [LARGE SCALE GENOMIC DNA]</scope>
    <source>
        <strain evidence="6">SZHN2017</strain>
        <tissue evidence="6">Muscle</tissue>
    </source>
</reference>
<evidence type="ECO:0000313" key="6">
    <source>
        <dbReference type="EMBL" id="PVD22704.1"/>
    </source>
</evidence>
<feature type="region of interest" description="Disordered" evidence="5">
    <location>
        <begin position="94"/>
        <end position="138"/>
    </location>
</feature>
<keyword evidence="3" id="KW-1133">Transmembrane helix</keyword>
<evidence type="ECO:0000256" key="1">
    <source>
        <dbReference type="ARBA" id="ARBA00004141"/>
    </source>
</evidence>
<gene>
    <name evidence="6" type="ORF">C0Q70_15960</name>
</gene>
<accession>A0A2T7NNG6</accession>
<evidence type="ECO:0000256" key="4">
    <source>
        <dbReference type="ARBA" id="ARBA00023136"/>
    </source>
</evidence>
<evidence type="ECO:0000256" key="2">
    <source>
        <dbReference type="ARBA" id="ARBA00022692"/>
    </source>
</evidence>
<dbReference type="InterPro" id="IPR005178">
    <property type="entry name" value="Ostalpha/TMEM184C"/>
</dbReference>
<keyword evidence="2" id="KW-0812">Transmembrane</keyword>
<sequence length="138" mass="15957">MYGLLVLFQSVRIFLKRHSIAQKFMVLQLVLIFHNLQGFIFETLAKKNIPSSNGCLSSTVRSKALQHMILVAEMFLLAFMARILYRKPHTEEFDLENDDSDLDKSLLSTDNGWRRTQGPAREGYERLPGHSFEEHKTS</sequence>